<evidence type="ECO:0000313" key="1">
    <source>
        <dbReference type="EMBL" id="KAL1131705.1"/>
    </source>
</evidence>
<dbReference type="EMBL" id="JBFDAA010000006">
    <property type="protein sequence ID" value="KAL1131705.1"/>
    <property type="molecule type" value="Genomic_DNA"/>
</dbReference>
<gene>
    <name evidence="1" type="ORF">AAG570_011318</name>
</gene>
<reference evidence="1 2" key="1">
    <citation type="submission" date="2024-07" db="EMBL/GenBank/DDBJ databases">
        <title>Chromosome-level genome assembly of the water stick insect Ranatra chinensis (Heteroptera: Nepidae).</title>
        <authorList>
            <person name="Liu X."/>
        </authorList>
    </citation>
    <scope>NUCLEOTIDE SEQUENCE [LARGE SCALE GENOMIC DNA]</scope>
    <source>
        <strain evidence="1">Cailab_2021Rc</strain>
        <tissue evidence="1">Muscle</tissue>
    </source>
</reference>
<dbReference type="Proteomes" id="UP001558652">
    <property type="component" value="Unassembled WGS sequence"/>
</dbReference>
<proteinExistence type="predicted"/>
<keyword evidence="2" id="KW-1185">Reference proteome</keyword>
<comment type="caution">
    <text evidence="1">The sequence shown here is derived from an EMBL/GenBank/DDBJ whole genome shotgun (WGS) entry which is preliminary data.</text>
</comment>
<accession>A0ABD0YKA1</accession>
<protein>
    <submittedName>
        <fullName evidence="1">Uncharacterized protein</fullName>
    </submittedName>
</protein>
<evidence type="ECO:0000313" key="2">
    <source>
        <dbReference type="Proteomes" id="UP001558652"/>
    </source>
</evidence>
<sequence>MPRPSGAVDEKLLRTSYNHDIGSSVRFEASQRECKTVLAVHHAVVSPRGFCTVECRISPAGRRKASRGLSCSRELHAFVYKRIYLPLKASRFEFPFKASGGDTPLGGREVPLLADNGDDLHFIGEKE</sequence>
<organism evidence="1 2">
    <name type="scientific">Ranatra chinensis</name>
    <dbReference type="NCBI Taxonomy" id="642074"/>
    <lineage>
        <taxon>Eukaryota</taxon>
        <taxon>Metazoa</taxon>
        <taxon>Ecdysozoa</taxon>
        <taxon>Arthropoda</taxon>
        <taxon>Hexapoda</taxon>
        <taxon>Insecta</taxon>
        <taxon>Pterygota</taxon>
        <taxon>Neoptera</taxon>
        <taxon>Paraneoptera</taxon>
        <taxon>Hemiptera</taxon>
        <taxon>Heteroptera</taxon>
        <taxon>Panheteroptera</taxon>
        <taxon>Nepomorpha</taxon>
        <taxon>Nepidae</taxon>
        <taxon>Ranatrinae</taxon>
        <taxon>Ranatra</taxon>
    </lineage>
</organism>
<name>A0ABD0YKA1_9HEMI</name>
<dbReference type="AlphaFoldDB" id="A0ABD0YKA1"/>